<evidence type="ECO:0008006" key="4">
    <source>
        <dbReference type="Google" id="ProtNLM"/>
    </source>
</evidence>
<feature type="compositionally biased region" description="Basic and acidic residues" evidence="1">
    <location>
        <begin position="479"/>
        <end position="492"/>
    </location>
</feature>
<dbReference type="InterPro" id="IPR052793">
    <property type="entry name" value="EJC-associated_protein"/>
</dbReference>
<dbReference type="GO" id="GO:0003723">
    <property type="term" value="F:RNA binding"/>
    <property type="evidence" value="ECO:0007669"/>
    <property type="project" value="TreeGrafter"/>
</dbReference>
<organism evidence="2 3">
    <name type="scientific">Onchocerca flexuosa</name>
    <dbReference type="NCBI Taxonomy" id="387005"/>
    <lineage>
        <taxon>Eukaryota</taxon>
        <taxon>Metazoa</taxon>
        <taxon>Ecdysozoa</taxon>
        <taxon>Nematoda</taxon>
        <taxon>Chromadorea</taxon>
        <taxon>Rhabditida</taxon>
        <taxon>Spirurina</taxon>
        <taxon>Spiruromorpha</taxon>
        <taxon>Filarioidea</taxon>
        <taxon>Onchocercidae</taxon>
        <taxon>Onchocerca</taxon>
    </lineage>
</organism>
<feature type="region of interest" description="Disordered" evidence="1">
    <location>
        <begin position="374"/>
        <end position="492"/>
    </location>
</feature>
<feature type="compositionally biased region" description="Polar residues" evidence="1">
    <location>
        <begin position="390"/>
        <end position="400"/>
    </location>
</feature>
<proteinExistence type="predicted"/>
<evidence type="ECO:0000313" key="3">
    <source>
        <dbReference type="Proteomes" id="UP000242913"/>
    </source>
</evidence>
<feature type="compositionally biased region" description="Basic and acidic residues" evidence="1">
    <location>
        <begin position="165"/>
        <end position="189"/>
    </location>
</feature>
<dbReference type="Gene3D" id="3.30.70.330">
    <property type="match status" value="1"/>
</dbReference>
<dbReference type="InterPro" id="IPR034257">
    <property type="entry name" value="Acinus_RRM"/>
</dbReference>
<reference evidence="2 3" key="1">
    <citation type="submission" date="2015-12" db="EMBL/GenBank/DDBJ databases">
        <title>Draft genome of the nematode, Onchocerca flexuosa.</title>
        <authorList>
            <person name="Mitreva M."/>
        </authorList>
    </citation>
    <scope>NUCLEOTIDE SEQUENCE [LARGE SCALE GENOMIC DNA]</scope>
    <source>
        <strain evidence="2">Red Deer</strain>
    </source>
</reference>
<dbReference type="CDD" id="cd12432">
    <property type="entry name" value="RRM_ACINU"/>
    <property type="match status" value="1"/>
</dbReference>
<dbReference type="AlphaFoldDB" id="A0A238BN60"/>
<feature type="compositionally biased region" description="Basic residues" evidence="1">
    <location>
        <begin position="561"/>
        <end position="575"/>
    </location>
</feature>
<gene>
    <name evidence="2" type="ORF">X798_07054</name>
</gene>
<name>A0A238BN60_9BILA</name>
<protein>
    <recommendedName>
        <fullName evidence="4">RRM domain-containing protein</fullName>
    </recommendedName>
</protein>
<dbReference type="GO" id="GO:0071011">
    <property type="term" value="C:precatalytic spliceosome"/>
    <property type="evidence" value="ECO:0007669"/>
    <property type="project" value="TreeGrafter"/>
</dbReference>
<dbReference type="InterPro" id="IPR032552">
    <property type="entry name" value="RSB_motif"/>
</dbReference>
<dbReference type="InterPro" id="IPR012677">
    <property type="entry name" value="Nucleotide-bd_a/b_plait_sf"/>
</dbReference>
<dbReference type="PANTHER" id="PTHR46589:SF1">
    <property type="entry name" value="APOPTOTIC CHROMATIN CONDENSATION INDUCER IN THE NUCLEUS"/>
    <property type="match status" value="1"/>
</dbReference>
<dbReference type="GO" id="GO:0061574">
    <property type="term" value="C:ASAP complex"/>
    <property type="evidence" value="ECO:0007669"/>
    <property type="project" value="TreeGrafter"/>
</dbReference>
<dbReference type="Proteomes" id="UP000242913">
    <property type="component" value="Unassembled WGS sequence"/>
</dbReference>
<feature type="region of interest" description="Disordered" evidence="1">
    <location>
        <begin position="28"/>
        <end position="69"/>
    </location>
</feature>
<dbReference type="OrthoDB" id="5348404at2759"/>
<feature type="compositionally biased region" description="Basic and acidic residues" evidence="1">
    <location>
        <begin position="423"/>
        <end position="437"/>
    </location>
</feature>
<feature type="compositionally biased region" description="Basic and acidic residues" evidence="1">
    <location>
        <begin position="537"/>
        <end position="550"/>
    </location>
</feature>
<feature type="region of interest" description="Disordered" evidence="1">
    <location>
        <begin position="523"/>
        <end position="596"/>
    </location>
</feature>
<dbReference type="Pfam" id="PF16294">
    <property type="entry name" value="RSB_motif"/>
    <property type="match status" value="1"/>
</dbReference>
<dbReference type="PANTHER" id="PTHR46589">
    <property type="entry name" value="APOPTOTIC CHROMATIN CONDENSATION INDUCER IN THE NUCLEUS"/>
    <property type="match status" value="1"/>
</dbReference>
<feature type="non-terminal residue" evidence="2">
    <location>
        <position position="1"/>
    </location>
</feature>
<feature type="compositionally biased region" description="Basic and acidic residues" evidence="1">
    <location>
        <begin position="29"/>
        <end position="54"/>
    </location>
</feature>
<dbReference type="GO" id="GO:0008380">
    <property type="term" value="P:RNA splicing"/>
    <property type="evidence" value="ECO:0007669"/>
    <property type="project" value="TreeGrafter"/>
</dbReference>
<feature type="compositionally biased region" description="Low complexity" evidence="1">
    <location>
        <begin position="197"/>
        <end position="209"/>
    </location>
</feature>
<feature type="compositionally biased region" description="Basic and acidic residues" evidence="1">
    <location>
        <begin position="139"/>
        <end position="156"/>
    </location>
</feature>
<evidence type="ECO:0000256" key="1">
    <source>
        <dbReference type="SAM" id="MobiDB-lite"/>
    </source>
</evidence>
<accession>A0A238BN60</accession>
<feature type="compositionally biased region" description="Basic and acidic residues" evidence="1">
    <location>
        <begin position="453"/>
        <end position="472"/>
    </location>
</feature>
<feature type="region of interest" description="Disordered" evidence="1">
    <location>
        <begin position="139"/>
        <end position="223"/>
    </location>
</feature>
<dbReference type="SUPFAM" id="SSF54928">
    <property type="entry name" value="RNA-binding domain, RBD"/>
    <property type="match status" value="1"/>
</dbReference>
<feature type="compositionally biased region" description="Basic residues" evidence="1">
    <location>
        <begin position="582"/>
        <end position="596"/>
    </location>
</feature>
<sequence>AIESPQRDLTSPPNPLVAEYLAKQQTALREARKDAEAVRRASSGDDTSPIREKSLAVMRRSRRSGRSAAVIVEKPMESVVTSETEQDSMEADSFQENVEVQSKIHDVEEAENDNSAPVEVLEKEAVVNVDSVSAVMEMKTLEETERTETEYDETRLISDQQSVDLEDRCPESTRDVSEEHEMQKKHEDKVEEEDAVSDIASSVSRASSRSRSEAADESNASWEQMPVDLEDQEVIETTSLSGKPLKLIVRSSRVSKRSPTPEKQLESHTTVDGFVRERRVSPARYPVNQVIMIRQLTRPYTVKQLQQLLSTYGTIVEGGFWIDNIKSTCIAKYSTVEEAIVARGRLHNVVWPPCSPKTLKIDYSDDANLTKHLVADKSQSEEITDENTETSKSPSGNSAPTLRVSLSVDEKRRHVLPTDQNDELTKNLDKREREGRGHGHRSRKRSASPITHSEAKRPRERKSMWKDEDRRTTASPELKQNEPERRVKTADELFLKTKTQPAVYYLPLTEEQIVERTKRKAVEMEQAKKVAQNGITKRKEKDEPVKEKTNTNKRVSARSPLSRRRSRTPPSRRRSQTPGRQRDRRHSRSRSPRRRR</sequence>
<dbReference type="EMBL" id="KZ270298">
    <property type="protein sequence ID" value="OZC05968.1"/>
    <property type="molecule type" value="Genomic_DNA"/>
</dbReference>
<keyword evidence="3" id="KW-1185">Reference proteome</keyword>
<dbReference type="InterPro" id="IPR035979">
    <property type="entry name" value="RBD_domain_sf"/>
</dbReference>
<evidence type="ECO:0000313" key="2">
    <source>
        <dbReference type="EMBL" id="OZC05968.1"/>
    </source>
</evidence>